<evidence type="ECO:0000313" key="3">
    <source>
        <dbReference type="Proteomes" id="UP000595703"/>
    </source>
</evidence>
<evidence type="ECO:0000313" key="2">
    <source>
        <dbReference type="EMBL" id="BBA98396.1"/>
    </source>
</evidence>
<reference evidence="2 3" key="3">
    <citation type="journal article" date="2011" name="Nat. Chem. Biol.">
        <title>Reveromycin A biosynthesis uses RevG and RevJ for stereospecific spiroacetal formation.</title>
        <authorList>
            <person name="Takahashi S."/>
            <person name="Toyoda A."/>
            <person name="Sekiyama Y."/>
            <person name="Takagi H."/>
            <person name="Nogawa T."/>
            <person name="Uramoto M."/>
            <person name="Suzuki R."/>
            <person name="Koshino H."/>
            <person name="Kumano T."/>
            <person name="Panthee S."/>
            <person name="Dairi T."/>
            <person name="Ishikawa J."/>
            <person name="Ikeda H."/>
            <person name="Sakaki Y."/>
            <person name="Osada H."/>
        </authorList>
    </citation>
    <scope>NUCLEOTIDE SEQUENCE [LARGE SCALE GENOMIC DNA]</scope>
    <source>
        <strain evidence="2 3">SN-593</strain>
    </source>
</reference>
<dbReference type="InterPro" id="IPR054202">
    <property type="entry name" value="DUF6907"/>
</dbReference>
<reference evidence="2 3" key="2">
    <citation type="journal article" date="2011" name="J. Antibiot.">
        <title>Furaquinocins I and J: novel polyketide isoprenoid hybrid compounds from Streptomyces reveromyceticus SN-593.</title>
        <authorList>
            <person name="Panthee S."/>
            <person name="Takahashi S."/>
            <person name="Takagi H."/>
            <person name="Nogawa T."/>
            <person name="Oowada E."/>
            <person name="Uramoto M."/>
            <person name="Osada H."/>
        </authorList>
    </citation>
    <scope>NUCLEOTIDE SEQUENCE [LARGE SCALE GENOMIC DNA]</scope>
    <source>
        <strain evidence="2 3">SN-593</strain>
    </source>
</reference>
<accession>A0A7U3UTC7</accession>
<dbReference type="AlphaFoldDB" id="A0A7U3UTC7"/>
<feature type="region of interest" description="Disordered" evidence="1">
    <location>
        <begin position="1"/>
        <end position="29"/>
    </location>
</feature>
<proteinExistence type="predicted"/>
<organism evidence="2 3">
    <name type="scientific">Actinacidiphila reveromycinica</name>
    <dbReference type="NCBI Taxonomy" id="659352"/>
    <lineage>
        <taxon>Bacteria</taxon>
        <taxon>Bacillati</taxon>
        <taxon>Actinomycetota</taxon>
        <taxon>Actinomycetes</taxon>
        <taxon>Kitasatosporales</taxon>
        <taxon>Streptomycetaceae</taxon>
        <taxon>Actinacidiphila</taxon>
    </lineage>
</organism>
<feature type="compositionally biased region" description="Low complexity" evidence="1">
    <location>
        <begin position="1"/>
        <end position="22"/>
    </location>
</feature>
<dbReference type="Pfam" id="PF21848">
    <property type="entry name" value="DUF6907"/>
    <property type="match status" value="1"/>
</dbReference>
<dbReference type="RefSeq" id="WP_202234551.1">
    <property type="nucleotide sequence ID" value="NZ_AP018365.1"/>
</dbReference>
<evidence type="ECO:0000256" key="1">
    <source>
        <dbReference type="SAM" id="MobiDB-lite"/>
    </source>
</evidence>
<gene>
    <name evidence="2" type="ORF">RVR_4558</name>
</gene>
<dbReference type="Proteomes" id="UP000595703">
    <property type="component" value="Chromosome"/>
</dbReference>
<sequence length="192" mass="20875">MSPTTLLTNPTTTRPPEPDSTMTPPPAEHAPCTWTVTTVEGITLTGTQPDWSMDNPSDTGMTLAQAIDYLRGYAHYTMLPVDPVLPPATLDTDINGTRVRESTSMMFAAQIACHPYAQQPHERVPTASLTIVDAWDFEGLTPADLARFATQIRTQADYFESTVLPDLITAREDWAARHPAAPASSPSKAEPP</sequence>
<keyword evidence="3" id="KW-1185">Reference proteome</keyword>
<reference evidence="2 3" key="4">
    <citation type="journal article" date="2020" name="Sci. Rep.">
        <title>beta-carboline chemical signals induce reveromycin production through a LuxR family regulator in Streptomyces sp. SN-593.</title>
        <authorList>
            <person name="Panthee S."/>
            <person name="Kito N."/>
            <person name="Hayashi T."/>
            <person name="Shimizu T."/>
            <person name="Ishikawa J."/>
            <person name="Hamamoto H."/>
            <person name="Osada H."/>
            <person name="Takahashi S."/>
        </authorList>
    </citation>
    <scope>NUCLEOTIDE SEQUENCE [LARGE SCALE GENOMIC DNA]</scope>
    <source>
        <strain evidence="2 3">SN-593</strain>
    </source>
</reference>
<protein>
    <submittedName>
        <fullName evidence="2">Uncharacterized protein</fullName>
    </submittedName>
</protein>
<reference evidence="2 3" key="1">
    <citation type="journal article" date="2010" name="J. Bacteriol.">
        <title>Biochemical characterization of a novel indole prenyltransferase from Streptomyces sp. SN-593.</title>
        <authorList>
            <person name="Takahashi S."/>
            <person name="Takagi H."/>
            <person name="Toyoda A."/>
            <person name="Uramoto M."/>
            <person name="Nogawa T."/>
            <person name="Ueki M."/>
            <person name="Sakaki Y."/>
            <person name="Osada H."/>
        </authorList>
    </citation>
    <scope>NUCLEOTIDE SEQUENCE [LARGE SCALE GENOMIC DNA]</scope>
    <source>
        <strain evidence="2 3">SN-593</strain>
    </source>
</reference>
<name>A0A7U3UTC7_9ACTN</name>
<dbReference type="KEGG" id="arev:RVR_4558"/>
<dbReference type="EMBL" id="AP018365">
    <property type="protein sequence ID" value="BBA98396.1"/>
    <property type="molecule type" value="Genomic_DNA"/>
</dbReference>